<dbReference type="InParanoid" id="A0A212ET11"/>
<dbReference type="KEGG" id="dpl:KGM_200054"/>
<evidence type="ECO:0000313" key="2">
    <source>
        <dbReference type="Proteomes" id="UP000007151"/>
    </source>
</evidence>
<organism evidence="1 2">
    <name type="scientific">Danaus plexippus plexippus</name>
    <dbReference type="NCBI Taxonomy" id="278856"/>
    <lineage>
        <taxon>Eukaryota</taxon>
        <taxon>Metazoa</taxon>
        <taxon>Ecdysozoa</taxon>
        <taxon>Arthropoda</taxon>
        <taxon>Hexapoda</taxon>
        <taxon>Insecta</taxon>
        <taxon>Pterygota</taxon>
        <taxon>Neoptera</taxon>
        <taxon>Endopterygota</taxon>
        <taxon>Lepidoptera</taxon>
        <taxon>Glossata</taxon>
        <taxon>Ditrysia</taxon>
        <taxon>Papilionoidea</taxon>
        <taxon>Nymphalidae</taxon>
        <taxon>Danainae</taxon>
        <taxon>Danaini</taxon>
        <taxon>Danaina</taxon>
        <taxon>Danaus</taxon>
        <taxon>Danaus</taxon>
    </lineage>
</organism>
<keyword evidence="2" id="KW-1185">Reference proteome</keyword>
<protein>
    <submittedName>
        <fullName evidence="1">Uncharacterized protein</fullName>
    </submittedName>
</protein>
<proteinExistence type="predicted"/>
<sequence length="42" mass="4528">MHIKLSEIKTGMKGQPVCRVAVTSLVVTAPTFGEVHGFTQND</sequence>
<name>A0A212ET11_DANPL</name>
<reference evidence="1 2" key="1">
    <citation type="journal article" date="2011" name="Cell">
        <title>The monarch butterfly genome yields insights into long-distance migration.</title>
        <authorList>
            <person name="Zhan S."/>
            <person name="Merlin C."/>
            <person name="Boore J.L."/>
            <person name="Reppert S.M."/>
        </authorList>
    </citation>
    <scope>NUCLEOTIDE SEQUENCE [LARGE SCALE GENOMIC DNA]</scope>
    <source>
        <strain evidence="1">F-2</strain>
    </source>
</reference>
<dbReference type="Proteomes" id="UP000007151">
    <property type="component" value="Unassembled WGS sequence"/>
</dbReference>
<evidence type="ECO:0000313" key="1">
    <source>
        <dbReference type="EMBL" id="OWR44633.1"/>
    </source>
</evidence>
<dbReference type="EMBL" id="AGBW02012663">
    <property type="protein sequence ID" value="OWR44633.1"/>
    <property type="molecule type" value="Genomic_DNA"/>
</dbReference>
<gene>
    <name evidence="1" type="ORF">KGM_200054</name>
</gene>
<dbReference type="AlphaFoldDB" id="A0A212ET11"/>
<comment type="caution">
    <text evidence="1">The sequence shown here is derived from an EMBL/GenBank/DDBJ whole genome shotgun (WGS) entry which is preliminary data.</text>
</comment>
<accession>A0A212ET11</accession>